<feature type="region of interest" description="Disordered" evidence="1">
    <location>
        <begin position="40"/>
        <end position="77"/>
    </location>
</feature>
<feature type="chain" id="PRO_5043496273" description="Secreted protein" evidence="2">
    <location>
        <begin position="20"/>
        <end position="98"/>
    </location>
</feature>
<gene>
    <name evidence="3" type="ORF">GDO81_023853</name>
</gene>
<dbReference type="Proteomes" id="UP000824782">
    <property type="component" value="Unassembled WGS sequence"/>
</dbReference>
<evidence type="ECO:0008006" key="5">
    <source>
        <dbReference type="Google" id="ProtNLM"/>
    </source>
</evidence>
<evidence type="ECO:0000256" key="2">
    <source>
        <dbReference type="SAM" id="SignalP"/>
    </source>
</evidence>
<dbReference type="EMBL" id="WNYA01002978">
    <property type="protein sequence ID" value="KAG8543716.1"/>
    <property type="molecule type" value="Genomic_DNA"/>
</dbReference>
<sequence length="98" mass="10826">MSLFSSSTFCCSFFLLCSGGRLLKSSGVAPCFRESFMGDQMKKRRGKRRRDESRSARGAADTSHTPCAKAPKPRAPPAGASLLRVIVFIYCQVQCEER</sequence>
<keyword evidence="4" id="KW-1185">Reference proteome</keyword>
<protein>
    <recommendedName>
        <fullName evidence="5">Secreted protein</fullName>
    </recommendedName>
</protein>
<feature type="compositionally biased region" description="Low complexity" evidence="1">
    <location>
        <begin position="56"/>
        <end position="70"/>
    </location>
</feature>
<accession>A0AAV6Z3Z8</accession>
<comment type="caution">
    <text evidence="3">The sequence shown here is derived from an EMBL/GenBank/DDBJ whole genome shotgun (WGS) entry which is preliminary data.</text>
</comment>
<reference evidence="3" key="1">
    <citation type="thesis" date="2020" institute="ProQuest LLC" country="789 East Eisenhower Parkway, Ann Arbor, MI, USA">
        <title>Comparative Genomics and Chromosome Evolution.</title>
        <authorList>
            <person name="Mudd A.B."/>
        </authorList>
    </citation>
    <scope>NUCLEOTIDE SEQUENCE</scope>
    <source>
        <strain evidence="3">237g6f4</strain>
        <tissue evidence="3">Blood</tissue>
    </source>
</reference>
<dbReference type="AlphaFoldDB" id="A0AAV6Z3Z8"/>
<name>A0AAV6Z3Z8_ENGPU</name>
<keyword evidence="2" id="KW-0732">Signal</keyword>
<feature type="signal peptide" evidence="2">
    <location>
        <begin position="1"/>
        <end position="19"/>
    </location>
</feature>
<proteinExistence type="predicted"/>
<organism evidence="3 4">
    <name type="scientific">Engystomops pustulosus</name>
    <name type="common">Tungara frog</name>
    <name type="synonym">Physalaemus pustulosus</name>
    <dbReference type="NCBI Taxonomy" id="76066"/>
    <lineage>
        <taxon>Eukaryota</taxon>
        <taxon>Metazoa</taxon>
        <taxon>Chordata</taxon>
        <taxon>Craniata</taxon>
        <taxon>Vertebrata</taxon>
        <taxon>Euteleostomi</taxon>
        <taxon>Amphibia</taxon>
        <taxon>Batrachia</taxon>
        <taxon>Anura</taxon>
        <taxon>Neobatrachia</taxon>
        <taxon>Hyloidea</taxon>
        <taxon>Leptodactylidae</taxon>
        <taxon>Leiuperinae</taxon>
        <taxon>Engystomops</taxon>
    </lineage>
</organism>
<evidence type="ECO:0000256" key="1">
    <source>
        <dbReference type="SAM" id="MobiDB-lite"/>
    </source>
</evidence>
<evidence type="ECO:0000313" key="3">
    <source>
        <dbReference type="EMBL" id="KAG8543716.1"/>
    </source>
</evidence>
<evidence type="ECO:0000313" key="4">
    <source>
        <dbReference type="Proteomes" id="UP000824782"/>
    </source>
</evidence>